<dbReference type="SUPFAM" id="SSF57095">
    <property type="entry name" value="Scorpion toxin-like"/>
    <property type="match status" value="1"/>
</dbReference>
<name>A0A7I8KR59_SPIIN</name>
<protein>
    <recommendedName>
        <fullName evidence="2">Knottins-like domain-containing protein</fullName>
    </recommendedName>
</protein>
<feature type="chain" id="PRO_5029639922" description="Knottins-like domain-containing protein" evidence="1">
    <location>
        <begin position="26"/>
        <end position="72"/>
    </location>
</feature>
<dbReference type="Pfam" id="PF00304">
    <property type="entry name" value="Gamma-thionin"/>
    <property type="match status" value="1"/>
</dbReference>
<organism evidence="3 4">
    <name type="scientific">Spirodela intermedia</name>
    <name type="common">Intermediate duckweed</name>
    <dbReference type="NCBI Taxonomy" id="51605"/>
    <lineage>
        <taxon>Eukaryota</taxon>
        <taxon>Viridiplantae</taxon>
        <taxon>Streptophyta</taxon>
        <taxon>Embryophyta</taxon>
        <taxon>Tracheophyta</taxon>
        <taxon>Spermatophyta</taxon>
        <taxon>Magnoliopsida</taxon>
        <taxon>Liliopsida</taxon>
        <taxon>Araceae</taxon>
        <taxon>Lemnoideae</taxon>
        <taxon>Spirodela</taxon>
    </lineage>
</organism>
<dbReference type="EMBL" id="LR746270">
    <property type="protein sequence ID" value="CAA7399564.1"/>
    <property type="molecule type" value="Genomic_DNA"/>
</dbReference>
<feature type="domain" description="Knottins-like" evidence="2">
    <location>
        <begin position="32"/>
        <end position="70"/>
    </location>
</feature>
<dbReference type="Proteomes" id="UP000663760">
    <property type="component" value="Chromosome 7"/>
</dbReference>
<dbReference type="InterPro" id="IPR003614">
    <property type="entry name" value="Knottins"/>
</dbReference>
<evidence type="ECO:0000256" key="1">
    <source>
        <dbReference type="SAM" id="SignalP"/>
    </source>
</evidence>
<reference evidence="3" key="1">
    <citation type="submission" date="2020-02" db="EMBL/GenBank/DDBJ databases">
        <authorList>
            <person name="Scholz U."/>
            <person name="Mascher M."/>
            <person name="Fiebig A."/>
        </authorList>
    </citation>
    <scope>NUCLEOTIDE SEQUENCE</scope>
</reference>
<sequence length="72" mass="8316">MARVQVFPIVFLLVMVISLLSTTTAQRLCSRRIGFCIIDRTCIQRCRSLGYLKGDCRGIFPRRCICYKRCPV</sequence>
<dbReference type="Gene3D" id="3.30.30.10">
    <property type="entry name" value="Knottin, scorpion toxin-like"/>
    <property type="match status" value="1"/>
</dbReference>
<dbReference type="AlphaFoldDB" id="A0A7I8KR59"/>
<evidence type="ECO:0000313" key="4">
    <source>
        <dbReference type="Proteomes" id="UP000663760"/>
    </source>
</evidence>
<gene>
    <name evidence="3" type="ORF">SI8410_07010234</name>
</gene>
<evidence type="ECO:0000259" key="2">
    <source>
        <dbReference type="Pfam" id="PF00304"/>
    </source>
</evidence>
<dbReference type="InterPro" id="IPR036574">
    <property type="entry name" value="Scorpion_toxin-like_sf"/>
</dbReference>
<keyword evidence="4" id="KW-1185">Reference proteome</keyword>
<proteinExistence type="predicted"/>
<accession>A0A7I8KR59</accession>
<keyword evidence="1" id="KW-0732">Signal</keyword>
<evidence type="ECO:0000313" key="3">
    <source>
        <dbReference type="EMBL" id="CAA7399564.1"/>
    </source>
</evidence>
<feature type="signal peptide" evidence="1">
    <location>
        <begin position="1"/>
        <end position="25"/>
    </location>
</feature>